<organism evidence="3 4">
    <name type="scientific">Neiella marina</name>
    <dbReference type="NCBI Taxonomy" id="508461"/>
    <lineage>
        <taxon>Bacteria</taxon>
        <taxon>Pseudomonadati</taxon>
        <taxon>Pseudomonadota</taxon>
        <taxon>Gammaproteobacteria</taxon>
        <taxon>Alteromonadales</taxon>
        <taxon>Echinimonadaceae</taxon>
        <taxon>Neiella</taxon>
    </lineage>
</organism>
<feature type="transmembrane region" description="Helical" evidence="1">
    <location>
        <begin position="6"/>
        <end position="25"/>
    </location>
</feature>
<evidence type="ECO:0000313" key="4">
    <source>
        <dbReference type="Proteomes" id="UP000619743"/>
    </source>
</evidence>
<feature type="transmembrane region" description="Helical" evidence="1">
    <location>
        <begin position="137"/>
        <end position="154"/>
    </location>
</feature>
<dbReference type="Pfam" id="PF26604">
    <property type="entry name" value="CBU_0592"/>
    <property type="match status" value="2"/>
</dbReference>
<dbReference type="OrthoDB" id="6226510at2"/>
<feature type="transmembrane region" description="Helical" evidence="1">
    <location>
        <begin position="32"/>
        <end position="51"/>
    </location>
</feature>
<feature type="domain" description="CBU-0592-like" evidence="2">
    <location>
        <begin position="111"/>
        <end position="177"/>
    </location>
</feature>
<keyword evidence="1" id="KW-0472">Membrane</keyword>
<sequence length="181" mass="20242">MSMLSVIGWFGTLCYLYAHARISVLGQPANRIYFCCNAAAALALVISSMALMSWQPVAINLFWLIVSLASIKSWQLPKLPISNRALFACCLFMFVAGSGLLLLGSMSGIAIWGWSSTLAFCLGYWKFSAKRLLPKHYYLLNTYAAWILLFQLYQDGNWPVFGLEVVWGFISLTAFLTAKKQ</sequence>
<dbReference type="EMBL" id="BMDX01000011">
    <property type="protein sequence ID" value="GGA80979.1"/>
    <property type="molecule type" value="Genomic_DNA"/>
</dbReference>
<name>A0A8J2U5V8_9GAMM</name>
<feature type="transmembrane region" description="Helical" evidence="1">
    <location>
        <begin position="86"/>
        <end position="103"/>
    </location>
</feature>
<gene>
    <name evidence="3" type="ORF">GCM10011369_23670</name>
</gene>
<comment type="caution">
    <text evidence="3">The sequence shown here is derived from an EMBL/GenBank/DDBJ whole genome shotgun (WGS) entry which is preliminary data.</text>
</comment>
<dbReference type="AlphaFoldDB" id="A0A8J2U5V8"/>
<keyword evidence="4" id="KW-1185">Reference proteome</keyword>
<protein>
    <recommendedName>
        <fullName evidence="2">CBU-0592-like domain-containing protein</fullName>
    </recommendedName>
</protein>
<feature type="transmembrane region" description="Helical" evidence="1">
    <location>
        <begin position="160"/>
        <end position="178"/>
    </location>
</feature>
<feature type="domain" description="CBU-0592-like" evidence="2">
    <location>
        <begin position="5"/>
        <end position="71"/>
    </location>
</feature>
<proteinExistence type="predicted"/>
<evidence type="ECO:0000256" key="1">
    <source>
        <dbReference type="SAM" id="Phobius"/>
    </source>
</evidence>
<dbReference type="NCBIfam" id="NF047864">
    <property type="entry name" value="CBU_0592_membra"/>
    <property type="match status" value="1"/>
</dbReference>
<feature type="transmembrane region" description="Helical" evidence="1">
    <location>
        <begin position="109"/>
        <end position="125"/>
    </location>
</feature>
<dbReference type="InterPro" id="IPR058058">
    <property type="entry name" value="CBU_0592-like"/>
</dbReference>
<evidence type="ECO:0000313" key="3">
    <source>
        <dbReference type="EMBL" id="GGA80979.1"/>
    </source>
</evidence>
<keyword evidence="1" id="KW-1133">Transmembrane helix</keyword>
<reference evidence="4" key="1">
    <citation type="journal article" date="2019" name="Int. J. Syst. Evol. Microbiol.">
        <title>The Global Catalogue of Microorganisms (GCM) 10K type strain sequencing project: providing services to taxonomists for standard genome sequencing and annotation.</title>
        <authorList>
            <consortium name="The Broad Institute Genomics Platform"/>
            <consortium name="The Broad Institute Genome Sequencing Center for Infectious Disease"/>
            <person name="Wu L."/>
            <person name="Ma J."/>
        </authorList>
    </citation>
    <scope>NUCLEOTIDE SEQUENCE [LARGE SCALE GENOMIC DNA]</scope>
    <source>
        <strain evidence="4">CGMCC 1.10130</strain>
    </source>
</reference>
<dbReference type="Proteomes" id="UP000619743">
    <property type="component" value="Unassembled WGS sequence"/>
</dbReference>
<accession>A0A8J2U5V8</accession>
<evidence type="ECO:0000259" key="2">
    <source>
        <dbReference type="Pfam" id="PF26604"/>
    </source>
</evidence>
<keyword evidence="1" id="KW-0812">Transmembrane</keyword>
<feature type="transmembrane region" description="Helical" evidence="1">
    <location>
        <begin position="57"/>
        <end position="74"/>
    </location>
</feature>
<dbReference type="RefSeq" id="WP_087506464.1">
    <property type="nucleotide sequence ID" value="NZ_BMDX01000011.1"/>
</dbReference>